<evidence type="ECO:0000259" key="5">
    <source>
        <dbReference type="PROSITE" id="PS50850"/>
    </source>
</evidence>
<feature type="transmembrane region" description="Helical" evidence="4">
    <location>
        <begin position="99"/>
        <end position="120"/>
    </location>
</feature>
<keyword evidence="1 4" id="KW-0812">Transmembrane</keyword>
<evidence type="ECO:0000313" key="6">
    <source>
        <dbReference type="EMBL" id="RBP62994.1"/>
    </source>
</evidence>
<accession>A0A366I5Q8</accession>
<feature type="domain" description="Major facilitator superfamily (MFS) profile" evidence="5">
    <location>
        <begin position="7"/>
        <end position="391"/>
    </location>
</feature>
<proteinExistence type="predicted"/>
<feature type="transmembrane region" description="Helical" evidence="4">
    <location>
        <begin position="251"/>
        <end position="269"/>
    </location>
</feature>
<sequence>MNEKPVNRGLIVVGTIIAQMGLGTIYTWSLFNQPLVDKFGWSLGSVATTFSITSFCLALATLFAGKFQERIGIRRLTLIAGIVLGLGLMASAASSSLMMIYILMCFVVGFADGTAYITTLSNLIKWFPERKGLIAGISVGAFGTGSLLFKYINSFLIAEVGVSAAFLYWGIIVMAMIIIGSLLLKEPAAAPVNKAADQRQAHDFSLSEMLATKESYLLFIIFFTACMSGLYLIGIVKDIGVQMAGMNMETAANAVSAIAIFNTVGRIVLGSLSDNVGRLRVITFTLFTTILAVSVMTFMPLNPVTFFICVSAIAFCFGGNITVLPAIVGDFFGLKNHSKNYGVIYQGFGIGALSGSFIAAQLGGFQATFMAIIIMSAISLLITLWIKPPKYYPSATSLNTMMAHAR</sequence>
<gene>
    <name evidence="6" type="ORF">DES54_1136</name>
</gene>
<feature type="transmembrane region" description="Helical" evidence="4">
    <location>
        <begin position="9"/>
        <end position="31"/>
    </location>
</feature>
<comment type="caution">
    <text evidence="6">The sequence shown here is derived from an EMBL/GenBank/DDBJ whole genome shotgun (WGS) entry which is preliminary data.</text>
</comment>
<dbReference type="EMBL" id="QNRY01000013">
    <property type="protein sequence ID" value="RBP62994.1"/>
    <property type="molecule type" value="Genomic_DNA"/>
</dbReference>
<dbReference type="InterPro" id="IPR050327">
    <property type="entry name" value="Proton-linked_MCT"/>
</dbReference>
<organism evidence="6 7">
    <name type="scientific">Brenneria salicis ATCC 15712 = DSM 30166</name>
    <dbReference type="NCBI Taxonomy" id="714314"/>
    <lineage>
        <taxon>Bacteria</taxon>
        <taxon>Pseudomonadati</taxon>
        <taxon>Pseudomonadota</taxon>
        <taxon>Gammaproteobacteria</taxon>
        <taxon>Enterobacterales</taxon>
        <taxon>Pectobacteriaceae</taxon>
        <taxon>Brenneria</taxon>
    </lineage>
</organism>
<dbReference type="InterPro" id="IPR020846">
    <property type="entry name" value="MFS_dom"/>
</dbReference>
<dbReference type="InterPro" id="IPR036259">
    <property type="entry name" value="MFS_trans_sf"/>
</dbReference>
<dbReference type="Pfam" id="PF07690">
    <property type="entry name" value="MFS_1"/>
    <property type="match status" value="1"/>
</dbReference>
<dbReference type="AlphaFoldDB" id="A0A366I5Q8"/>
<feature type="transmembrane region" description="Helical" evidence="4">
    <location>
        <begin position="281"/>
        <end position="299"/>
    </location>
</feature>
<dbReference type="FunFam" id="1.20.1250.20:FF:000194">
    <property type="entry name" value="Inner membrane protein yhjX"/>
    <property type="match status" value="1"/>
</dbReference>
<feature type="transmembrane region" description="Helical" evidence="4">
    <location>
        <begin position="43"/>
        <end position="64"/>
    </location>
</feature>
<dbReference type="FunFam" id="1.20.1250.20:FF:000166">
    <property type="entry name" value="Inner membrane protein YhjX"/>
    <property type="match status" value="1"/>
</dbReference>
<dbReference type="RefSeq" id="WP_113866126.1">
    <property type="nucleotide sequence ID" value="NZ_AGJP01000001.1"/>
</dbReference>
<feature type="transmembrane region" description="Helical" evidence="4">
    <location>
        <begin position="132"/>
        <end position="152"/>
    </location>
</feature>
<evidence type="ECO:0000313" key="7">
    <source>
        <dbReference type="Proteomes" id="UP000253046"/>
    </source>
</evidence>
<dbReference type="SUPFAM" id="SSF103473">
    <property type="entry name" value="MFS general substrate transporter"/>
    <property type="match status" value="1"/>
</dbReference>
<dbReference type="GO" id="GO:0022857">
    <property type="term" value="F:transmembrane transporter activity"/>
    <property type="evidence" value="ECO:0007669"/>
    <property type="project" value="InterPro"/>
</dbReference>
<evidence type="ECO:0000256" key="1">
    <source>
        <dbReference type="ARBA" id="ARBA00022692"/>
    </source>
</evidence>
<dbReference type="CDD" id="cd17353">
    <property type="entry name" value="MFS_OFA_like"/>
    <property type="match status" value="1"/>
</dbReference>
<feature type="transmembrane region" description="Helical" evidence="4">
    <location>
        <begin position="164"/>
        <end position="184"/>
    </location>
</feature>
<dbReference type="PROSITE" id="PS50850">
    <property type="entry name" value="MFS"/>
    <property type="match status" value="1"/>
</dbReference>
<dbReference type="Proteomes" id="UP000253046">
    <property type="component" value="Unassembled WGS sequence"/>
</dbReference>
<keyword evidence="2 4" id="KW-1133">Transmembrane helix</keyword>
<evidence type="ECO:0000256" key="4">
    <source>
        <dbReference type="SAM" id="Phobius"/>
    </source>
</evidence>
<keyword evidence="3 4" id="KW-0472">Membrane</keyword>
<dbReference type="PANTHER" id="PTHR11360">
    <property type="entry name" value="MONOCARBOXYLATE TRANSPORTER"/>
    <property type="match status" value="1"/>
</dbReference>
<dbReference type="InterPro" id="IPR011701">
    <property type="entry name" value="MFS"/>
</dbReference>
<dbReference type="PANTHER" id="PTHR11360:SF317">
    <property type="entry name" value="MAJOR FACILITATOR SUPERFAMILY (MFS) PROFILE DOMAIN-CONTAINING PROTEIN-RELATED"/>
    <property type="match status" value="1"/>
</dbReference>
<feature type="transmembrane region" description="Helical" evidence="4">
    <location>
        <begin position="340"/>
        <end position="359"/>
    </location>
</feature>
<feature type="transmembrane region" description="Helical" evidence="4">
    <location>
        <begin position="365"/>
        <end position="386"/>
    </location>
</feature>
<feature type="transmembrane region" description="Helical" evidence="4">
    <location>
        <begin position="216"/>
        <end position="236"/>
    </location>
</feature>
<name>A0A366I5Q8_9GAMM</name>
<feature type="transmembrane region" description="Helical" evidence="4">
    <location>
        <begin position="305"/>
        <end position="328"/>
    </location>
</feature>
<dbReference type="OrthoDB" id="9793415at2"/>
<evidence type="ECO:0000256" key="3">
    <source>
        <dbReference type="ARBA" id="ARBA00023136"/>
    </source>
</evidence>
<evidence type="ECO:0000256" key="2">
    <source>
        <dbReference type="ARBA" id="ARBA00022989"/>
    </source>
</evidence>
<dbReference type="Gene3D" id="1.20.1250.20">
    <property type="entry name" value="MFS general substrate transporter like domains"/>
    <property type="match status" value="2"/>
</dbReference>
<reference evidence="6 7" key="1">
    <citation type="submission" date="2018-06" db="EMBL/GenBank/DDBJ databases">
        <title>Genomic Encyclopedia of Type Strains, Phase IV (KMG-IV): sequencing the most valuable type-strain genomes for metagenomic binning, comparative biology and taxonomic classification.</title>
        <authorList>
            <person name="Goeker M."/>
        </authorList>
    </citation>
    <scope>NUCLEOTIDE SEQUENCE [LARGE SCALE GENOMIC DNA]</scope>
    <source>
        <strain evidence="6 7">DSM 30166</strain>
    </source>
</reference>
<keyword evidence="7" id="KW-1185">Reference proteome</keyword>
<feature type="transmembrane region" description="Helical" evidence="4">
    <location>
        <begin position="76"/>
        <end position="93"/>
    </location>
</feature>
<protein>
    <submittedName>
        <fullName evidence="6">OFA family oxalate/formate antiporter-like MFS transporter</fullName>
    </submittedName>
</protein>